<keyword evidence="5 7" id="KW-0413">Isomerase</keyword>
<sequence>MANQATARVELSAISGNVAYLAGLTTARVMVAVKADGYGHGIVPSARAALAGGAAALGTATVAEALRLRAAGITAPVLAWLIPPDEPLGAALAAGIELGVGSTEVLDAVVHAAATAGVRARVHLKADTGMHRGGSTPADWPRLTEAAAAAQAAGRIEVAGVFSHFACADEPGHPSIQLQLTAFKGALDAAESAGLRPELRHFANSAATLTLPESHYDLVRVGIAAYGLSPIPDRFADRLRPAMTFTAPVVQVKRVPPGSGVSYGHRYTTGAATTLALVPAGYADGVPRGLTNRGEVLAAGRRRRIAGTVCMDQFVVDVGDAEVRPGDEVVLFGPGDRGEPTAHDWAGVLGTISYEIVTRIGIRVPREYEDG</sequence>
<proteinExistence type="inferred from homology"/>
<dbReference type="InterPro" id="IPR011079">
    <property type="entry name" value="Ala_racemase_C"/>
</dbReference>
<accession>A0A2T0Q8F3</accession>
<dbReference type="Gene3D" id="2.40.37.10">
    <property type="entry name" value="Lyase, Ornithine Decarboxylase, Chain A, domain 1"/>
    <property type="match status" value="1"/>
</dbReference>
<dbReference type="InterPro" id="IPR000821">
    <property type="entry name" value="Ala_racemase"/>
</dbReference>
<evidence type="ECO:0000313" key="12">
    <source>
        <dbReference type="Proteomes" id="UP000237846"/>
    </source>
</evidence>
<dbReference type="EMBL" id="PVZC01000003">
    <property type="protein sequence ID" value="PRY00024.1"/>
    <property type="molecule type" value="Genomic_DNA"/>
</dbReference>
<dbReference type="HAMAP" id="MF_01201">
    <property type="entry name" value="Ala_racemase"/>
    <property type="match status" value="1"/>
</dbReference>
<protein>
    <recommendedName>
        <fullName evidence="6 7">Alanine racemase</fullName>
        <ecNumber evidence="3 7">5.1.1.1</ecNumber>
    </recommendedName>
</protein>
<dbReference type="PROSITE" id="PS00395">
    <property type="entry name" value="ALANINE_RACEMASE"/>
    <property type="match status" value="1"/>
</dbReference>
<dbReference type="FunFam" id="2.40.37.10:FF:000015">
    <property type="entry name" value="Alanine racemase"/>
    <property type="match status" value="1"/>
</dbReference>
<dbReference type="AlphaFoldDB" id="A0A2T0Q8F3"/>
<dbReference type="NCBIfam" id="TIGR00492">
    <property type="entry name" value="alr"/>
    <property type="match status" value="1"/>
</dbReference>
<dbReference type="CDD" id="cd00430">
    <property type="entry name" value="PLPDE_III_AR"/>
    <property type="match status" value="1"/>
</dbReference>
<keyword evidence="12" id="KW-1185">Reference proteome</keyword>
<dbReference type="GO" id="GO:0030170">
    <property type="term" value="F:pyridoxal phosphate binding"/>
    <property type="evidence" value="ECO:0007669"/>
    <property type="project" value="UniProtKB-UniRule"/>
</dbReference>
<dbReference type="SMART" id="SM01005">
    <property type="entry name" value="Ala_racemase_C"/>
    <property type="match status" value="1"/>
</dbReference>
<dbReference type="EC" id="5.1.1.1" evidence="3 7"/>
<dbReference type="InterPro" id="IPR029066">
    <property type="entry name" value="PLP-binding_barrel"/>
</dbReference>
<comment type="caution">
    <text evidence="11">The sequence shown here is derived from an EMBL/GenBank/DDBJ whole genome shotgun (WGS) entry which is preliminary data.</text>
</comment>
<evidence type="ECO:0000256" key="9">
    <source>
        <dbReference type="PIRSR" id="PIRSR600821-52"/>
    </source>
</evidence>
<dbReference type="SUPFAM" id="SSF51419">
    <property type="entry name" value="PLP-binding barrel"/>
    <property type="match status" value="1"/>
</dbReference>
<dbReference type="PRINTS" id="PR00992">
    <property type="entry name" value="ALARACEMASE"/>
</dbReference>
<dbReference type="PANTHER" id="PTHR30511">
    <property type="entry name" value="ALANINE RACEMASE"/>
    <property type="match status" value="1"/>
</dbReference>
<comment type="catalytic activity">
    <reaction evidence="1 7">
        <text>L-alanine = D-alanine</text>
        <dbReference type="Rhea" id="RHEA:20249"/>
        <dbReference type="ChEBI" id="CHEBI:57416"/>
        <dbReference type="ChEBI" id="CHEBI:57972"/>
        <dbReference type="EC" id="5.1.1.1"/>
    </reaction>
</comment>
<evidence type="ECO:0000256" key="8">
    <source>
        <dbReference type="PIRSR" id="PIRSR600821-50"/>
    </source>
</evidence>
<evidence type="ECO:0000256" key="3">
    <source>
        <dbReference type="ARBA" id="ARBA00013089"/>
    </source>
</evidence>
<dbReference type="GO" id="GO:0005829">
    <property type="term" value="C:cytosol"/>
    <property type="evidence" value="ECO:0007669"/>
    <property type="project" value="TreeGrafter"/>
</dbReference>
<keyword evidence="4 7" id="KW-0663">Pyridoxal phosphate</keyword>
<comment type="function">
    <text evidence="7">Catalyzes the interconversion of L-alanine and D-alanine. May also act on other amino acids.</text>
</comment>
<feature type="binding site" evidence="7 9">
    <location>
        <position position="132"/>
    </location>
    <ligand>
        <name>substrate</name>
    </ligand>
</feature>
<dbReference type="Pfam" id="PF00842">
    <property type="entry name" value="Ala_racemase_C"/>
    <property type="match status" value="1"/>
</dbReference>
<dbReference type="GO" id="GO:0009252">
    <property type="term" value="P:peptidoglycan biosynthetic process"/>
    <property type="evidence" value="ECO:0007669"/>
    <property type="project" value="TreeGrafter"/>
</dbReference>
<dbReference type="RefSeq" id="WP_106245218.1">
    <property type="nucleotide sequence ID" value="NZ_PVZC01000003.1"/>
</dbReference>
<evidence type="ECO:0000256" key="5">
    <source>
        <dbReference type="ARBA" id="ARBA00023235"/>
    </source>
</evidence>
<comment type="similarity">
    <text evidence="7">Belongs to the alanine racemase family.</text>
</comment>
<reference evidence="11 12" key="1">
    <citation type="submission" date="2018-03" db="EMBL/GenBank/DDBJ databases">
        <title>Genomic Encyclopedia of Archaeal and Bacterial Type Strains, Phase II (KMG-II): from individual species to whole genera.</title>
        <authorList>
            <person name="Goeker M."/>
        </authorList>
    </citation>
    <scope>NUCLEOTIDE SEQUENCE [LARGE SCALE GENOMIC DNA]</scope>
    <source>
        <strain evidence="11 12">DSM 45601</strain>
    </source>
</reference>
<gene>
    <name evidence="11" type="ORF">CLV72_103634</name>
</gene>
<feature type="binding site" evidence="7 9">
    <location>
        <position position="311"/>
    </location>
    <ligand>
        <name>substrate</name>
    </ligand>
</feature>
<name>A0A2T0Q8F3_9ACTN</name>
<dbReference type="Pfam" id="PF01168">
    <property type="entry name" value="Ala_racemase_N"/>
    <property type="match status" value="1"/>
</dbReference>
<evidence type="ECO:0000256" key="1">
    <source>
        <dbReference type="ARBA" id="ARBA00000316"/>
    </source>
</evidence>
<comment type="pathway">
    <text evidence="7">Amino-acid biosynthesis; D-alanine biosynthesis; D-alanine from L-alanine: step 1/1.</text>
</comment>
<comment type="cofactor">
    <cofactor evidence="2 7 8">
        <name>pyridoxal 5'-phosphate</name>
        <dbReference type="ChEBI" id="CHEBI:597326"/>
    </cofactor>
</comment>
<dbReference type="Proteomes" id="UP000237846">
    <property type="component" value="Unassembled WGS sequence"/>
</dbReference>
<feature type="modified residue" description="N6-(pyridoxal phosphate)lysine" evidence="7 8">
    <location>
        <position position="34"/>
    </location>
</feature>
<feature type="active site" description="Proton acceptor; specific for L-alanine" evidence="7">
    <location>
        <position position="263"/>
    </location>
</feature>
<evidence type="ECO:0000313" key="11">
    <source>
        <dbReference type="EMBL" id="PRY00024.1"/>
    </source>
</evidence>
<dbReference type="UniPathway" id="UPA00042">
    <property type="reaction ID" value="UER00497"/>
</dbReference>
<evidence type="ECO:0000256" key="4">
    <source>
        <dbReference type="ARBA" id="ARBA00022898"/>
    </source>
</evidence>
<feature type="domain" description="Alanine racemase C-terminal" evidence="10">
    <location>
        <begin position="242"/>
        <end position="369"/>
    </location>
</feature>
<dbReference type="GO" id="GO:0008784">
    <property type="term" value="F:alanine racemase activity"/>
    <property type="evidence" value="ECO:0007669"/>
    <property type="project" value="UniProtKB-UniRule"/>
</dbReference>
<dbReference type="InterPro" id="IPR001608">
    <property type="entry name" value="Ala_racemase_N"/>
</dbReference>
<organism evidence="11 12">
    <name type="scientific">Allonocardiopsis opalescens</name>
    <dbReference type="NCBI Taxonomy" id="1144618"/>
    <lineage>
        <taxon>Bacteria</taxon>
        <taxon>Bacillati</taxon>
        <taxon>Actinomycetota</taxon>
        <taxon>Actinomycetes</taxon>
        <taxon>Streptosporangiales</taxon>
        <taxon>Allonocardiopsis</taxon>
    </lineage>
</organism>
<dbReference type="InterPro" id="IPR020622">
    <property type="entry name" value="Ala_racemase_pyridoxalP-BS"/>
</dbReference>
<dbReference type="Gene3D" id="3.20.20.10">
    <property type="entry name" value="Alanine racemase"/>
    <property type="match status" value="1"/>
</dbReference>
<evidence type="ECO:0000256" key="6">
    <source>
        <dbReference type="ARBA" id="ARBA00072221"/>
    </source>
</evidence>
<feature type="active site" description="Proton acceptor; specific for D-alanine" evidence="7">
    <location>
        <position position="34"/>
    </location>
</feature>
<evidence type="ECO:0000256" key="2">
    <source>
        <dbReference type="ARBA" id="ARBA00001933"/>
    </source>
</evidence>
<dbReference type="SUPFAM" id="SSF50621">
    <property type="entry name" value="Alanine racemase C-terminal domain-like"/>
    <property type="match status" value="1"/>
</dbReference>
<dbReference type="GO" id="GO:0030632">
    <property type="term" value="P:D-alanine biosynthetic process"/>
    <property type="evidence" value="ECO:0007669"/>
    <property type="project" value="UniProtKB-UniRule"/>
</dbReference>
<evidence type="ECO:0000259" key="10">
    <source>
        <dbReference type="SMART" id="SM01005"/>
    </source>
</evidence>
<dbReference type="FunFam" id="3.20.20.10:FF:000002">
    <property type="entry name" value="Alanine racemase"/>
    <property type="match status" value="1"/>
</dbReference>
<dbReference type="OrthoDB" id="9813814at2"/>
<dbReference type="PANTHER" id="PTHR30511:SF0">
    <property type="entry name" value="ALANINE RACEMASE, CATABOLIC-RELATED"/>
    <property type="match status" value="1"/>
</dbReference>
<dbReference type="InterPro" id="IPR009006">
    <property type="entry name" value="Ala_racemase/Decarboxylase_C"/>
</dbReference>
<evidence type="ECO:0000256" key="7">
    <source>
        <dbReference type="HAMAP-Rule" id="MF_01201"/>
    </source>
</evidence>